<dbReference type="EMBL" id="BRPE01000002">
    <property type="protein sequence ID" value="GLA81682.1"/>
    <property type="molecule type" value="Genomic_DNA"/>
</dbReference>
<sequence length="339" mass="38288">MSSESIFRNHCVKIASLLGTEIKDSTPVTIYIASQKLQSNRDNLATATGTAAVSDLNERNSLLNERNSLRAENQRLRDECITLRTLCRGLQDTNGKLERGFDRLQREQSIVNDVLAVGLLEMGESRPETLLGRAQIITDELQSWKIHAKDTAKRAEQAQKEAEKEIAKAREDKALAKKAQNFYDKMEVAISLKGEFDLIWKDTRKHCDRYLGPSHNGMDRFKQMAIHAIWEYLCRNAWGCDDIPAIHSNSSTRGGFFRKKSNPLENLFPNNSTSEGKPMSEALKRLVARAKKLQGELKDYGFQAHIDLEGHLDESLPLALDSGVMICVKHRKDGCLGFW</sequence>
<dbReference type="Proteomes" id="UP001144157">
    <property type="component" value="Unassembled WGS sequence"/>
</dbReference>
<keyword evidence="1" id="KW-0175">Coiled coil</keyword>
<dbReference type="AlphaFoldDB" id="A0A9W6AIH3"/>
<organism evidence="2 3">
    <name type="scientific">Aspergillus tubingensis</name>
    <dbReference type="NCBI Taxonomy" id="5068"/>
    <lineage>
        <taxon>Eukaryota</taxon>
        <taxon>Fungi</taxon>
        <taxon>Dikarya</taxon>
        <taxon>Ascomycota</taxon>
        <taxon>Pezizomycotina</taxon>
        <taxon>Eurotiomycetes</taxon>
        <taxon>Eurotiomycetidae</taxon>
        <taxon>Eurotiales</taxon>
        <taxon>Aspergillaceae</taxon>
        <taxon>Aspergillus</taxon>
        <taxon>Aspergillus subgen. Circumdati</taxon>
    </lineage>
</organism>
<comment type="caution">
    <text evidence="2">The sequence shown here is derived from an EMBL/GenBank/DDBJ whole genome shotgun (WGS) entry which is preliminary data.</text>
</comment>
<evidence type="ECO:0000313" key="2">
    <source>
        <dbReference type="EMBL" id="GLA81682.1"/>
    </source>
</evidence>
<protein>
    <submittedName>
        <fullName evidence="2">Uncharacterized protein</fullName>
    </submittedName>
</protein>
<evidence type="ECO:0000256" key="1">
    <source>
        <dbReference type="SAM" id="Coils"/>
    </source>
</evidence>
<proteinExistence type="predicted"/>
<gene>
    <name evidence="2" type="ORF">AtubIFM56815_005342</name>
</gene>
<reference evidence="2" key="1">
    <citation type="submission" date="2022-07" db="EMBL/GenBank/DDBJ databases">
        <title>Taxonomy of Aspergillus series Nigri: significant species reduction supported by multi-species coalescent approaches.</title>
        <authorList>
            <person name="Bian C."/>
            <person name="Kusuya Y."/>
            <person name="Sklenar F."/>
            <person name="D'hooge E."/>
            <person name="Yaguchi T."/>
            <person name="Takahashi H."/>
            <person name="Hubka V."/>
        </authorList>
    </citation>
    <scope>NUCLEOTIDE SEQUENCE</scope>
    <source>
        <strain evidence="2">IFM 56815</strain>
    </source>
</reference>
<feature type="coiled-coil region" evidence="1">
    <location>
        <begin position="141"/>
        <end position="179"/>
    </location>
</feature>
<name>A0A9W6AIH3_ASPTU</name>
<evidence type="ECO:0000313" key="3">
    <source>
        <dbReference type="Proteomes" id="UP001144157"/>
    </source>
</evidence>
<accession>A0A9W6AIH3</accession>
<feature type="coiled-coil region" evidence="1">
    <location>
        <begin position="59"/>
        <end position="86"/>
    </location>
</feature>